<name>A0A8D9HY31_BRACM</name>
<proteinExistence type="predicted"/>
<gene>
    <name evidence="1" type="ORF">BRAPAZ1V2_A04P18630.2</name>
</gene>
<evidence type="ECO:0000313" key="2">
    <source>
        <dbReference type="Proteomes" id="UP000694005"/>
    </source>
</evidence>
<organism evidence="1 2">
    <name type="scientific">Brassica campestris</name>
    <name type="common">Field mustard</name>
    <dbReference type="NCBI Taxonomy" id="3711"/>
    <lineage>
        <taxon>Eukaryota</taxon>
        <taxon>Viridiplantae</taxon>
        <taxon>Streptophyta</taxon>
        <taxon>Embryophyta</taxon>
        <taxon>Tracheophyta</taxon>
        <taxon>Spermatophyta</taxon>
        <taxon>Magnoliopsida</taxon>
        <taxon>eudicotyledons</taxon>
        <taxon>Gunneridae</taxon>
        <taxon>Pentapetalae</taxon>
        <taxon>rosids</taxon>
        <taxon>malvids</taxon>
        <taxon>Brassicales</taxon>
        <taxon>Brassicaceae</taxon>
        <taxon>Brassiceae</taxon>
        <taxon>Brassica</taxon>
    </lineage>
</organism>
<dbReference type="AlphaFoldDB" id="A0A8D9HY31"/>
<sequence length="50" mass="5805">MQNAAKAIYHKLFLKINRLSSQLSFVYSTLYEVEKERVGVPVKRGLYEVS</sequence>
<protein>
    <submittedName>
        <fullName evidence="1">Uncharacterized protein</fullName>
    </submittedName>
</protein>
<dbReference type="Proteomes" id="UP000694005">
    <property type="component" value="Chromosome A04"/>
</dbReference>
<evidence type="ECO:0000313" key="1">
    <source>
        <dbReference type="EMBL" id="CAG7906962.1"/>
    </source>
</evidence>
<accession>A0A8D9HY31</accession>
<dbReference type="EMBL" id="LS974620">
    <property type="protein sequence ID" value="CAG7906962.1"/>
    <property type="molecule type" value="Genomic_DNA"/>
</dbReference>
<reference evidence="1 2" key="1">
    <citation type="submission" date="2021-07" db="EMBL/GenBank/DDBJ databases">
        <authorList>
            <consortium name="Genoscope - CEA"/>
            <person name="William W."/>
        </authorList>
    </citation>
    <scope>NUCLEOTIDE SEQUENCE [LARGE SCALE GENOMIC DNA]</scope>
</reference>
<dbReference type="Gramene" id="A04p18630.2_BraZ1">
    <property type="protein sequence ID" value="A04p18630.2_BraZ1.CDS.1"/>
    <property type="gene ID" value="A04g18630.2_BraZ1"/>
</dbReference>